<protein>
    <submittedName>
        <fullName evidence="1">DNA alkylation repair enzyme</fullName>
    </submittedName>
</protein>
<dbReference type="CDD" id="cd06561">
    <property type="entry name" value="AlkD_like"/>
    <property type="match status" value="1"/>
</dbReference>
<dbReference type="InterPro" id="IPR016024">
    <property type="entry name" value="ARM-type_fold"/>
</dbReference>
<dbReference type="PANTHER" id="PTHR34070">
    <property type="entry name" value="ARMADILLO-TYPE FOLD"/>
    <property type="match status" value="1"/>
</dbReference>
<dbReference type="Proteomes" id="UP000009168">
    <property type="component" value="Unassembled WGS sequence"/>
</dbReference>
<keyword evidence="2" id="KW-1185">Reference proteome</keyword>
<dbReference type="InParanoid" id="I7MK39"/>
<organism evidence="1 2">
    <name type="scientific">Tetrahymena thermophila (strain SB210)</name>
    <dbReference type="NCBI Taxonomy" id="312017"/>
    <lineage>
        <taxon>Eukaryota</taxon>
        <taxon>Sar</taxon>
        <taxon>Alveolata</taxon>
        <taxon>Ciliophora</taxon>
        <taxon>Intramacronucleata</taxon>
        <taxon>Oligohymenophorea</taxon>
        <taxon>Hymenostomatida</taxon>
        <taxon>Tetrahymenina</taxon>
        <taxon>Tetrahymenidae</taxon>
        <taxon>Tetrahymena</taxon>
    </lineage>
</organism>
<dbReference type="SUPFAM" id="SSF48371">
    <property type="entry name" value="ARM repeat"/>
    <property type="match status" value="1"/>
</dbReference>
<sequence length="262" mass="31079">MQRVQLVISSIQKGLQLIGDEAKAQIKNNYMKNVIIHRGVQHPKVYQLANDQMKSELFKSLENDEKLKVAEELMKSEYGEDKLVSISIYEKNYKILTEADIDSIKKLIKEGYVQEWATCDILSRPIRKWTLLSEQNTRYIAEWSKEEECLWIRRCCCVSQVTRAKKGDQGNFQGYIDLLFEICERVIQYDQRFNQLGVGWLLRELYLADKKRTVSFIENHYNQLSREALRYAIRKMTAYQYNRLLDFNSQNKNEEIQKPIKK</sequence>
<name>I7MK39_TETTS</name>
<dbReference type="AlphaFoldDB" id="I7MK39"/>
<dbReference type="KEGG" id="tet:TTHERM_00437590"/>
<dbReference type="EMBL" id="GG662663">
    <property type="protein sequence ID" value="EAR97510.2"/>
    <property type="molecule type" value="Genomic_DNA"/>
</dbReference>
<dbReference type="PANTHER" id="PTHR34070:SF1">
    <property type="entry name" value="DNA ALKYLATION REPAIR PROTEIN"/>
    <property type="match status" value="1"/>
</dbReference>
<accession>I7MK39</accession>
<dbReference type="InterPro" id="IPR014825">
    <property type="entry name" value="DNA_alkylation"/>
</dbReference>
<evidence type="ECO:0000313" key="1">
    <source>
        <dbReference type="EMBL" id="EAR97510.2"/>
    </source>
</evidence>
<dbReference type="Gene3D" id="1.25.10.90">
    <property type="match status" value="1"/>
</dbReference>
<dbReference type="GeneID" id="7843322"/>
<dbReference type="OrthoDB" id="304402at2759"/>
<reference evidence="2" key="1">
    <citation type="journal article" date="2006" name="PLoS Biol.">
        <title>Macronuclear genome sequence of the ciliate Tetrahymena thermophila, a model eukaryote.</title>
        <authorList>
            <person name="Eisen J.A."/>
            <person name="Coyne R.S."/>
            <person name="Wu M."/>
            <person name="Wu D."/>
            <person name="Thiagarajan M."/>
            <person name="Wortman J.R."/>
            <person name="Badger J.H."/>
            <person name="Ren Q."/>
            <person name="Amedeo P."/>
            <person name="Jones K.M."/>
            <person name="Tallon L.J."/>
            <person name="Delcher A.L."/>
            <person name="Salzberg S.L."/>
            <person name="Silva J.C."/>
            <person name="Haas B.J."/>
            <person name="Majoros W.H."/>
            <person name="Farzad M."/>
            <person name="Carlton J.M."/>
            <person name="Smith R.K. Jr."/>
            <person name="Garg J."/>
            <person name="Pearlman R.E."/>
            <person name="Karrer K.M."/>
            <person name="Sun L."/>
            <person name="Manning G."/>
            <person name="Elde N.C."/>
            <person name="Turkewitz A.P."/>
            <person name="Asai D.J."/>
            <person name="Wilkes D.E."/>
            <person name="Wang Y."/>
            <person name="Cai H."/>
            <person name="Collins K."/>
            <person name="Stewart B.A."/>
            <person name="Lee S.R."/>
            <person name="Wilamowska K."/>
            <person name="Weinberg Z."/>
            <person name="Ruzzo W.L."/>
            <person name="Wloga D."/>
            <person name="Gaertig J."/>
            <person name="Frankel J."/>
            <person name="Tsao C.-C."/>
            <person name="Gorovsky M.A."/>
            <person name="Keeling P.J."/>
            <person name="Waller R.F."/>
            <person name="Patron N.J."/>
            <person name="Cherry J.M."/>
            <person name="Stover N.A."/>
            <person name="Krieger C.J."/>
            <person name="del Toro C."/>
            <person name="Ryder H.F."/>
            <person name="Williamson S.C."/>
            <person name="Barbeau R.A."/>
            <person name="Hamilton E.P."/>
            <person name="Orias E."/>
        </authorList>
    </citation>
    <scope>NUCLEOTIDE SEQUENCE [LARGE SCALE GENOMIC DNA]</scope>
    <source>
        <strain evidence="2">SB210</strain>
    </source>
</reference>
<gene>
    <name evidence="1" type="ORF">TTHERM_00437590</name>
</gene>
<evidence type="ECO:0000313" key="2">
    <source>
        <dbReference type="Proteomes" id="UP000009168"/>
    </source>
</evidence>
<proteinExistence type="predicted"/>
<dbReference type="RefSeq" id="XP_001017755.2">
    <property type="nucleotide sequence ID" value="XM_001017755.3"/>
</dbReference>
<dbReference type="Pfam" id="PF08713">
    <property type="entry name" value="DNA_alkylation"/>
    <property type="match status" value="1"/>
</dbReference>
<dbReference type="eggNOG" id="ENOG502S5QV">
    <property type="taxonomic scope" value="Eukaryota"/>
</dbReference>